<dbReference type="InterPro" id="IPR043129">
    <property type="entry name" value="ATPase_NBD"/>
</dbReference>
<dbReference type="Pfam" id="PF02541">
    <property type="entry name" value="Ppx-GppA"/>
    <property type="match status" value="1"/>
</dbReference>
<evidence type="ECO:0000313" key="5">
    <source>
        <dbReference type="EMBL" id="CAA9506122.1"/>
    </source>
</evidence>
<dbReference type="SUPFAM" id="SSF109604">
    <property type="entry name" value="HD-domain/PDEase-like"/>
    <property type="match status" value="1"/>
</dbReference>
<evidence type="ECO:0000256" key="1">
    <source>
        <dbReference type="ARBA" id="ARBA00007125"/>
    </source>
</evidence>
<sequence length="509" mass="56103">MTPASDERRLAVIDLGSNSFRLVVFTYVQGAWWKRTDEIFESVRIGEGLESTGDLQPGPMERALETLELFAHFCRATGISEIRPVATSAIREANNREFFLDAAKARAGIDIHVLSREEEARYGYLAAINSTTLVDGVSLDLGGGSMQLVRVSERRAQHKESWALGAVRMTERFLPEGKAKPKRLRNLRAHVREELASAPWLSEGGPQRCLVGLGGTVRNLAAAAIAEEQLPVNGVQGYSIGRETLDEMVERFAGMSAAERGRVPGIKPVRGDLILAGAVVVQSVLECGGFDAIQATEAGLREGVFFERLLTGTEPPLLDDVRRSAVTNLASQYHADFPHARHVARLALEMWDELAASGVHPGAGEERQLLWSAAMLHDVGTAIDYDDHHKHSRYLILNARLFGYTPRETALVGQIARYHRKGTPSLGDLVALAEPGDDQLLSRCSAVLRLAEQLERSRDQSVRRARVEVIDGRVELRLDAEGDVSIARWAAERQRELFQRAFAHELTVA</sequence>
<name>A0A6J4SV71_9ACTN</name>
<dbReference type="PANTHER" id="PTHR30005:SF0">
    <property type="entry name" value="RETROGRADE REGULATION PROTEIN 2"/>
    <property type="match status" value="1"/>
</dbReference>
<dbReference type="InterPro" id="IPR048950">
    <property type="entry name" value="Ppx_GppA_C"/>
</dbReference>
<dbReference type="SUPFAM" id="SSF53067">
    <property type="entry name" value="Actin-like ATPase domain"/>
    <property type="match status" value="2"/>
</dbReference>
<dbReference type="InterPro" id="IPR030673">
    <property type="entry name" value="PyroPPase_GppA_Ppx"/>
</dbReference>
<dbReference type="Gene3D" id="3.30.420.150">
    <property type="entry name" value="Exopolyphosphatase. Domain 2"/>
    <property type="match status" value="1"/>
</dbReference>
<dbReference type="PIRSF" id="PIRSF001267">
    <property type="entry name" value="Pyrophosphatase_GppA_Ppx"/>
    <property type="match status" value="1"/>
</dbReference>
<organism evidence="5">
    <name type="scientific">uncultured Solirubrobacteraceae bacterium</name>
    <dbReference type="NCBI Taxonomy" id="1162706"/>
    <lineage>
        <taxon>Bacteria</taxon>
        <taxon>Bacillati</taxon>
        <taxon>Actinomycetota</taxon>
        <taxon>Thermoleophilia</taxon>
        <taxon>Solirubrobacterales</taxon>
        <taxon>Solirubrobacteraceae</taxon>
        <taxon>environmental samples</taxon>
    </lineage>
</organism>
<keyword evidence="2 5" id="KW-0378">Hydrolase</keyword>
<proteinExistence type="inferred from homology"/>
<dbReference type="Gene3D" id="3.30.420.40">
    <property type="match status" value="1"/>
</dbReference>
<feature type="domain" description="Ppx/GppA phosphatase C-terminal" evidence="4">
    <location>
        <begin position="321"/>
        <end position="481"/>
    </location>
</feature>
<dbReference type="PANTHER" id="PTHR30005">
    <property type="entry name" value="EXOPOLYPHOSPHATASE"/>
    <property type="match status" value="1"/>
</dbReference>
<dbReference type="GO" id="GO:0004309">
    <property type="term" value="F:exopolyphosphatase activity"/>
    <property type="evidence" value="ECO:0007669"/>
    <property type="project" value="UniProtKB-EC"/>
</dbReference>
<dbReference type="EMBL" id="CADCVP010000236">
    <property type="protein sequence ID" value="CAA9506122.1"/>
    <property type="molecule type" value="Genomic_DNA"/>
</dbReference>
<comment type="similarity">
    <text evidence="1">Belongs to the GppA/Ppx family.</text>
</comment>
<evidence type="ECO:0000256" key="2">
    <source>
        <dbReference type="ARBA" id="ARBA00022801"/>
    </source>
</evidence>
<reference evidence="5" key="1">
    <citation type="submission" date="2020-02" db="EMBL/GenBank/DDBJ databases">
        <authorList>
            <person name="Meier V. D."/>
        </authorList>
    </citation>
    <scope>NUCLEOTIDE SEQUENCE</scope>
    <source>
        <strain evidence="5">AVDCRST_MAG69</strain>
    </source>
</reference>
<dbReference type="InterPro" id="IPR003695">
    <property type="entry name" value="Ppx_GppA_N"/>
</dbReference>
<accession>A0A6J4SV71</accession>
<dbReference type="InterPro" id="IPR050273">
    <property type="entry name" value="GppA/Ppx_hydrolase"/>
</dbReference>
<dbReference type="Pfam" id="PF21447">
    <property type="entry name" value="Ppx-GppA_III"/>
    <property type="match status" value="1"/>
</dbReference>
<dbReference type="EC" id="3.6.1.11" evidence="5"/>
<feature type="domain" description="Ppx/GppA phosphatase N-terminal" evidence="3">
    <location>
        <begin position="41"/>
        <end position="310"/>
    </location>
</feature>
<dbReference type="Gene3D" id="1.10.3210.10">
    <property type="entry name" value="Hypothetical protein af1432"/>
    <property type="match status" value="1"/>
</dbReference>
<protein>
    <submittedName>
        <fullName evidence="5">Exopolyphosphatase</fullName>
        <ecNumber evidence="5">3.6.1.11</ecNumber>
    </submittedName>
</protein>
<evidence type="ECO:0000259" key="3">
    <source>
        <dbReference type="Pfam" id="PF02541"/>
    </source>
</evidence>
<dbReference type="CDD" id="cd24052">
    <property type="entry name" value="ASKHA_NBD_HpPPX-GppA-like"/>
    <property type="match status" value="1"/>
</dbReference>
<gene>
    <name evidence="5" type="ORF">AVDCRST_MAG69-2216</name>
</gene>
<evidence type="ECO:0000259" key="4">
    <source>
        <dbReference type="Pfam" id="PF21447"/>
    </source>
</evidence>
<dbReference type="AlphaFoldDB" id="A0A6J4SV71"/>